<organism evidence="2 3">
    <name type="scientific">Frankliniella occidentalis</name>
    <name type="common">Western flower thrips</name>
    <name type="synonym">Euthrips occidentalis</name>
    <dbReference type="NCBI Taxonomy" id="133901"/>
    <lineage>
        <taxon>Eukaryota</taxon>
        <taxon>Metazoa</taxon>
        <taxon>Ecdysozoa</taxon>
        <taxon>Arthropoda</taxon>
        <taxon>Hexapoda</taxon>
        <taxon>Insecta</taxon>
        <taxon>Pterygota</taxon>
        <taxon>Neoptera</taxon>
        <taxon>Paraneoptera</taxon>
        <taxon>Thysanoptera</taxon>
        <taxon>Terebrantia</taxon>
        <taxon>Thripoidea</taxon>
        <taxon>Thripidae</taxon>
        <taxon>Frankliniella</taxon>
    </lineage>
</organism>
<dbReference type="OrthoDB" id="6725610at2759"/>
<name>A0A9C6X8M3_FRAOC</name>
<protein>
    <submittedName>
        <fullName evidence="3">Uncharacterized protein LOC127751526</fullName>
    </submittedName>
</protein>
<keyword evidence="1" id="KW-0175">Coiled coil</keyword>
<dbReference type="PANTHER" id="PTHR11505">
    <property type="entry name" value="L1 TRANSPOSABLE ELEMENT-RELATED"/>
    <property type="match status" value="1"/>
</dbReference>
<reference evidence="3" key="1">
    <citation type="submission" date="2025-08" db="UniProtKB">
        <authorList>
            <consortium name="RefSeq"/>
        </authorList>
    </citation>
    <scope>IDENTIFICATION</scope>
    <source>
        <tissue evidence="3">Whole organism</tissue>
    </source>
</reference>
<accession>A0A9C6X8M3</accession>
<proteinExistence type="predicted"/>
<dbReference type="AlphaFoldDB" id="A0A9C6X8M3"/>
<keyword evidence="2" id="KW-1185">Reference proteome</keyword>
<dbReference type="InterPro" id="IPR004244">
    <property type="entry name" value="Transposase_22"/>
</dbReference>
<gene>
    <name evidence="3" type="primary">LOC127751526</name>
</gene>
<evidence type="ECO:0000313" key="2">
    <source>
        <dbReference type="Proteomes" id="UP000504606"/>
    </source>
</evidence>
<dbReference type="Proteomes" id="UP000504606">
    <property type="component" value="Unplaced"/>
</dbReference>
<evidence type="ECO:0000256" key="1">
    <source>
        <dbReference type="SAM" id="Coils"/>
    </source>
</evidence>
<dbReference type="Gene3D" id="3.30.70.1820">
    <property type="entry name" value="L1 transposable element, RRM domain"/>
    <property type="match status" value="1"/>
</dbReference>
<feature type="coiled-coil region" evidence="1">
    <location>
        <begin position="18"/>
        <end position="62"/>
    </location>
</feature>
<sequence length="142" mass="16245">MDRSELESLIASAITSANKAIQNSLNKLSAEVTSLKKEVKAKDTKLNEIENKLDELEQYGRRNNLRIFGVEEREDEETDYIVIDMAKKMNVEVSVSSIDRSHRVGRKGTRPRPIIVKFIRHEARDLIFRSKKMVKGSEVTSP</sequence>
<dbReference type="KEGG" id="foc:127751526"/>
<evidence type="ECO:0000313" key="3">
    <source>
        <dbReference type="RefSeq" id="XP_052131162.1"/>
    </source>
</evidence>
<dbReference type="GeneID" id="127751526"/>
<dbReference type="RefSeq" id="XP_052131162.1">
    <property type="nucleotide sequence ID" value="XM_052275202.1"/>
</dbReference>